<keyword evidence="5" id="KW-0472">Membrane</keyword>
<protein>
    <submittedName>
        <fullName evidence="6">Amino acid transporter</fullName>
    </submittedName>
</protein>
<dbReference type="AlphaFoldDB" id="A0A1U7DF63"/>
<keyword evidence="3" id="KW-0812">Transmembrane</keyword>
<gene>
    <name evidence="6" type="ORF">BV394_01620</name>
</gene>
<dbReference type="GO" id="GO:0015171">
    <property type="term" value="F:amino acid transmembrane transporter activity"/>
    <property type="evidence" value="ECO:0007669"/>
    <property type="project" value="TreeGrafter"/>
</dbReference>
<keyword evidence="4" id="KW-1133">Transmembrane helix</keyword>
<evidence type="ECO:0000256" key="5">
    <source>
        <dbReference type="ARBA" id="ARBA00023136"/>
    </source>
</evidence>
<dbReference type="OrthoDB" id="5638726at2"/>
<evidence type="ECO:0000256" key="3">
    <source>
        <dbReference type="ARBA" id="ARBA00022692"/>
    </source>
</evidence>
<dbReference type="Pfam" id="PF01810">
    <property type="entry name" value="LysE"/>
    <property type="match status" value="1"/>
</dbReference>
<accession>A0A2M9DGM8</accession>
<evidence type="ECO:0000256" key="4">
    <source>
        <dbReference type="ARBA" id="ARBA00022989"/>
    </source>
</evidence>
<organism evidence="6 7">
    <name type="scientific">Brevirhabdus pacifica</name>
    <dbReference type="NCBI Taxonomy" id="1267768"/>
    <lineage>
        <taxon>Bacteria</taxon>
        <taxon>Pseudomonadati</taxon>
        <taxon>Pseudomonadota</taxon>
        <taxon>Alphaproteobacteria</taxon>
        <taxon>Rhodobacterales</taxon>
        <taxon>Paracoccaceae</taxon>
        <taxon>Brevirhabdus</taxon>
    </lineage>
</organism>
<dbReference type="PANTHER" id="PTHR30086:SF20">
    <property type="entry name" value="ARGININE EXPORTER PROTEIN ARGO-RELATED"/>
    <property type="match status" value="1"/>
</dbReference>
<dbReference type="GO" id="GO:0005886">
    <property type="term" value="C:plasma membrane"/>
    <property type="evidence" value="ECO:0007669"/>
    <property type="project" value="UniProtKB-SubCell"/>
</dbReference>
<comment type="subcellular location">
    <subcellularLocation>
        <location evidence="1">Cell membrane</location>
        <topology evidence="1">Multi-pass membrane protein</topology>
    </subcellularLocation>
</comment>
<dbReference type="STRING" id="1267768.BV394_01620"/>
<proteinExistence type="predicted"/>
<dbReference type="InterPro" id="IPR001123">
    <property type="entry name" value="LeuE-type"/>
</dbReference>
<reference evidence="6 7" key="1">
    <citation type="submission" date="2017-01" db="EMBL/GenBank/DDBJ databases">
        <title>Genomic analysis of Xuhuaishuia manganoxidans DY6-4.</title>
        <authorList>
            <person name="Wang X."/>
        </authorList>
    </citation>
    <scope>NUCLEOTIDE SEQUENCE [LARGE SCALE GENOMIC DNA]</scope>
    <source>
        <strain evidence="6 7">DY6-4</strain>
    </source>
</reference>
<evidence type="ECO:0000256" key="1">
    <source>
        <dbReference type="ARBA" id="ARBA00004651"/>
    </source>
</evidence>
<dbReference type="Proteomes" id="UP000187266">
    <property type="component" value="Chromosome"/>
</dbReference>
<evidence type="ECO:0000313" key="6">
    <source>
        <dbReference type="EMBL" id="APX88585.1"/>
    </source>
</evidence>
<dbReference type="EMBL" id="CP019124">
    <property type="protein sequence ID" value="APX88585.1"/>
    <property type="molecule type" value="Genomic_DNA"/>
</dbReference>
<evidence type="ECO:0000313" key="7">
    <source>
        <dbReference type="Proteomes" id="UP000187266"/>
    </source>
</evidence>
<keyword evidence="2" id="KW-1003">Cell membrane</keyword>
<evidence type="ECO:0000256" key="2">
    <source>
        <dbReference type="ARBA" id="ARBA00022475"/>
    </source>
</evidence>
<dbReference type="PANTHER" id="PTHR30086">
    <property type="entry name" value="ARGININE EXPORTER PROTEIN ARGO"/>
    <property type="match status" value="1"/>
</dbReference>
<name>A0A1U7DF63_9RHOB</name>
<keyword evidence="7" id="KW-1185">Reference proteome</keyword>
<accession>A0A1U7DF63</accession>
<sequence>MTGAVAGPALAGFLTGLSLILAIGAQNAFVLRQGLIGRHVFWLCLLCAMSDAVLIALGVAGFGAVAALYPALPRIMALAGAAFLLVYGALRLRAAWQGGGAQMVAEGGRGLKGTLLVGLALTWLNPHVYLDTLALIGAVSTGFAEGAPRLAFGAGAVVSSFVFFFSLGFGARLLSPIMSRPGAWRIIDAGIGLVMWALAAGLLRGALAG</sequence>